<sequence>MRSLIAPNPTRFNLGITQIRKSPFLLDTRSDFLPRIKYLPASKVCELRPLGASASVELVDCGGWEDLQLVGDPSQWGESAQLRKFLAYLGIDDKRFAVVFLLGFVCALSVSRIRVCSIVVIPAGLLLFAAGVSIGLIWGGGRNWKGLKDEASGGEVGERGAKIAALFEDVSSRVIKLRSDIKNAIECNRVSVDDLERYAEELDLIGHSASDGGDSVKDAGTSVDGVVQKDTRKKVWFWEFIGGRFRGEQAIAKSEKVKVQNAKTRVKNPKTDGDGPPAQASKEAVQYGYSDDVSFHSVSSQGVGNGEVYDANYGRRQQRAAEQKGSSSVNEIGGGGGNRRFADSEEFVFHRDRFEYLKSESVYVKGNRGYGCQSSVSQDNMLDFGEHIKTNDSFSRDQSIKKSTGRYQSHRGRGMTMNANANFSDDELEGGYGSRIWDDVGFDNHLKEANALFRQAKELVREKYYDENTDMMLSRSAGLLSRAIEMKPMNLLAVGLLGDDGSFPERRRTVRGKDEIASRLIQACEECEELLVKAGRKYKLVLLIDGDDARALYNWGLALSFRAQLISDIGPEAALDADKVFLAAIDKFNAMLSRGKAYAPDALFRWGVVLQQRSRLQLRTISEKVKLLKQAKRLYEDALDMDSGNPRVKEALSACMFELNDHPLSLT</sequence>
<keyword evidence="2" id="KW-1185">Reference proteome</keyword>
<dbReference type="Proteomes" id="UP001057402">
    <property type="component" value="Chromosome 5"/>
</dbReference>
<reference evidence="2" key="1">
    <citation type="journal article" date="2023" name="Front. Plant Sci.">
        <title>Chromosomal-level genome assembly of Melastoma candidum provides insights into trichome evolution.</title>
        <authorList>
            <person name="Zhong Y."/>
            <person name="Wu W."/>
            <person name="Sun C."/>
            <person name="Zou P."/>
            <person name="Liu Y."/>
            <person name="Dai S."/>
            <person name="Zhou R."/>
        </authorList>
    </citation>
    <scope>NUCLEOTIDE SEQUENCE [LARGE SCALE GENOMIC DNA]</scope>
</reference>
<evidence type="ECO:0000313" key="2">
    <source>
        <dbReference type="Proteomes" id="UP001057402"/>
    </source>
</evidence>
<evidence type="ECO:0000313" key="1">
    <source>
        <dbReference type="EMBL" id="KAI4371085.1"/>
    </source>
</evidence>
<accession>A0ACB9QWR6</accession>
<dbReference type="EMBL" id="CM042884">
    <property type="protein sequence ID" value="KAI4371085.1"/>
    <property type="molecule type" value="Genomic_DNA"/>
</dbReference>
<organism evidence="1 2">
    <name type="scientific">Melastoma candidum</name>
    <dbReference type="NCBI Taxonomy" id="119954"/>
    <lineage>
        <taxon>Eukaryota</taxon>
        <taxon>Viridiplantae</taxon>
        <taxon>Streptophyta</taxon>
        <taxon>Embryophyta</taxon>
        <taxon>Tracheophyta</taxon>
        <taxon>Spermatophyta</taxon>
        <taxon>Magnoliopsida</taxon>
        <taxon>eudicotyledons</taxon>
        <taxon>Gunneridae</taxon>
        <taxon>Pentapetalae</taxon>
        <taxon>rosids</taxon>
        <taxon>malvids</taxon>
        <taxon>Myrtales</taxon>
        <taxon>Melastomataceae</taxon>
        <taxon>Melastomatoideae</taxon>
        <taxon>Melastomateae</taxon>
        <taxon>Melastoma</taxon>
    </lineage>
</organism>
<protein>
    <submittedName>
        <fullName evidence="1">Uncharacterized protein</fullName>
    </submittedName>
</protein>
<name>A0ACB9QWR6_9MYRT</name>
<proteinExistence type="predicted"/>
<comment type="caution">
    <text evidence="1">The sequence shown here is derived from an EMBL/GenBank/DDBJ whole genome shotgun (WGS) entry which is preliminary data.</text>
</comment>
<gene>
    <name evidence="1" type="ORF">MLD38_019356</name>
</gene>